<dbReference type="Pfam" id="PF00230">
    <property type="entry name" value="MIP"/>
    <property type="match status" value="1"/>
</dbReference>
<keyword evidence="5 9" id="KW-1133">Transmembrane helix</keyword>
<feature type="transmembrane region" description="Helical" evidence="9">
    <location>
        <begin position="56"/>
        <end position="78"/>
    </location>
</feature>
<dbReference type="GO" id="GO:0005886">
    <property type="term" value="C:plasma membrane"/>
    <property type="evidence" value="ECO:0007669"/>
    <property type="project" value="TreeGrafter"/>
</dbReference>
<proteinExistence type="inferred from homology"/>
<keyword evidence="11" id="KW-1185">Reference proteome</keyword>
<dbReference type="AlphaFoldDB" id="A0A7R9QNC0"/>
<dbReference type="Proteomes" id="UP000759131">
    <property type="component" value="Unassembled WGS sequence"/>
</dbReference>
<evidence type="ECO:0000313" key="11">
    <source>
        <dbReference type="Proteomes" id="UP000759131"/>
    </source>
</evidence>
<dbReference type="InterPro" id="IPR000425">
    <property type="entry name" value="MIP"/>
</dbReference>
<evidence type="ECO:0000256" key="2">
    <source>
        <dbReference type="ARBA" id="ARBA00006175"/>
    </source>
</evidence>
<accession>A0A7R9QNC0</accession>
<evidence type="ECO:0000256" key="6">
    <source>
        <dbReference type="ARBA" id="ARBA00023136"/>
    </source>
</evidence>
<evidence type="ECO:0000256" key="7">
    <source>
        <dbReference type="ARBA" id="ARBA00045280"/>
    </source>
</evidence>
<sequence>VYQLKIGNTEILVIALAFGSGVTAAFMIVGHISGAVFNPAITVALATMNKFPPKKLIHYLLAQYLGAFCSSAALHLYFWSHMKTDTGVDQTKQLLNILFVTTPHNNIMTKKPMPYRTSLSPFT</sequence>
<organism evidence="10">
    <name type="scientific">Medioppia subpectinata</name>
    <dbReference type="NCBI Taxonomy" id="1979941"/>
    <lineage>
        <taxon>Eukaryota</taxon>
        <taxon>Metazoa</taxon>
        <taxon>Ecdysozoa</taxon>
        <taxon>Arthropoda</taxon>
        <taxon>Chelicerata</taxon>
        <taxon>Arachnida</taxon>
        <taxon>Acari</taxon>
        <taxon>Acariformes</taxon>
        <taxon>Sarcoptiformes</taxon>
        <taxon>Oribatida</taxon>
        <taxon>Brachypylina</taxon>
        <taxon>Oppioidea</taxon>
        <taxon>Oppiidae</taxon>
        <taxon>Medioppia</taxon>
    </lineage>
</organism>
<evidence type="ECO:0000256" key="9">
    <source>
        <dbReference type="SAM" id="Phobius"/>
    </source>
</evidence>
<comment type="similarity">
    <text evidence="2 8">Belongs to the MIP/aquaporin (TC 1.A.8) family.</text>
</comment>
<dbReference type="PANTHER" id="PTHR43829">
    <property type="entry name" value="AQUAPORIN OR AQUAGLYCEROPORIN RELATED"/>
    <property type="match status" value="1"/>
</dbReference>
<evidence type="ECO:0000256" key="4">
    <source>
        <dbReference type="ARBA" id="ARBA00022692"/>
    </source>
</evidence>
<dbReference type="PANTHER" id="PTHR43829:SF9">
    <property type="entry name" value="AQUAPORIN-9"/>
    <property type="match status" value="1"/>
</dbReference>
<dbReference type="GO" id="GO:0015254">
    <property type="term" value="F:glycerol channel activity"/>
    <property type="evidence" value="ECO:0007669"/>
    <property type="project" value="TreeGrafter"/>
</dbReference>
<dbReference type="EMBL" id="OC907520">
    <property type="protein sequence ID" value="CAD7650628.1"/>
    <property type="molecule type" value="Genomic_DNA"/>
</dbReference>
<reference evidence="10" key="1">
    <citation type="submission" date="2020-11" db="EMBL/GenBank/DDBJ databases">
        <authorList>
            <person name="Tran Van P."/>
        </authorList>
    </citation>
    <scope>NUCLEOTIDE SEQUENCE</scope>
</reference>
<keyword evidence="3 8" id="KW-0813">Transport</keyword>
<name>A0A7R9QNC0_9ACAR</name>
<dbReference type="PRINTS" id="PR00783">
    <property type="entry name" value="MINTRINSICP"/>
</dbReference>
<comment type="function">
    <text evidence="7">Aquaglyceroporin that may modulate the water content and osmolytes during anhydrobiosis.</text>
</comment>
<dbReference type="InterPro" id="IPR023271">
    <property type="entry name" value="Aquaporin-like"/>
</dbReference>
<evidence type="ECO:0000256" key="1">
    <source>
        <dbReference type="ARBA" id="ARBA00004141"/>
    </source>
</evidence>
<feature type="non-terminal residue" evidence="10">
    <location>
        <position position="1"/>
    </location>
</feature>
<gene>
    <name evidence="10" type="ORF">OSB1V03_LOCUS22949</name>
</gene>
<evidence type="ECO:0008006" key="12">
    <source>
        <dbReference type="Google" id="ProtNLM"/>
    </source>
</evidence>
<dbReference type="Gene3D" id="1.20.1080.10">
    <property type="entry name" value="Glycerol uptake facilitator protein"/>
    <property type="match status" value="1"/>
</dbReference>
<dbReference type="InterPro" id="IPR050363">
    <property type="entry name" value="MIP/Aquaporin"/>
</dbReference>
<feature type="transmembrane region" description="Helical" evidence="9">
    <location>
        <begin position="12"/>
        <end position="36"/>
    </location>
</feature>
<protein>
    <recommendedName>
        <fullName evidence="12">Aquaporin</fullName>
    </recommendedName>
</protein>
<evidence type="ECO:0000313" key="10">
    <source>
        <dbReference type="EMBL" id="CAD7650628.1"/>
    </source>
</evidence>
<comment type="subcellular location">
    <subcellularLocation>
        <location evidence="1">Membrane</location>
        <topology evidence="1">Multi-pass membrane protein</topology>
    </subcellularLocation>
</comment>
<evidence type="ECO:0000256" key="5">
    <source>
        <dbReference type="ARBA" id="ARBA00022989"/>
    </source>
</evidence>
<keyword evidence="4 8" id="KW-0812">Transmembrane</keyword>
<dbReference type="SUPFAM" id="SSF81338">
    <property type="entry name" value="Aquaporin-like"/>
    <property type="match status" value="1"/>
</dbReference>
<evidence type="ECO:0000256" key="3">
    <source>
        <dbReference type="ARBA" id="ARBA00022448"/>
    </source>
</evidence>
<dbReference type="OrthoDB" id="3222at2759"/>
<keyword evidence="6 9" id="KW-0472">Membrane</keyword>
<dbReference type="EMBL" id="CAJPIZ010052945">
    <property type="protein sequence ID" value="CAG2123004.1"/>
    <property type="molecule type" value="Genomic_DNA"/>
</dbReference>
<evidence type="ECO:0000256" key="8">
    <source>
        <dbReference type="RuleBase" id="RU000477"/>
    </source>
</evidence>